<protein>
    <recommendedName>
        <fullName evidence="5">Serpin domain-containing protein</fullName>
    </recommendedName>
</protein>
<dbReference type="Gene3D" id="3.30.497.10">
    <property type="entry name" value="Antithrombin, subunit I, domain 2"/>
    <property type="match status" value="1"/>
</dbReference>
<evidence type="ECO:0000256" key="2">
    <source>
        <dbReference type="ARBA" id="ARBA00022690"/>
    </source>
</evidence>
<dbReference type="PANTHER" id="PTHR11461:SF211">
    <property type="entry name" value="GH10112P-RELATED"/>
    <property type="match status" value="1"/>
</dbReference>
<evidence type="ECO:0000256" key="4">
    <source>
        <dbReference type="RuleBase" id="RU000411"/>
    </source>
</evidence>
<dbReference type="Pfam" id="PF00079">
    <property type="entry name" value="Serpin"/>
    <property type="match status" value="1"/>
</dbReference>
<dbReference type="Gene3D" id="2.30.39.10">
    <property type="entry name" value="Alpha-1-antitrypsin, domain 1"/>
    <property type="match status" value="1"/>
</dbReference>
<evidence type="ECO:0000256" key="1">
    <source>
        <dbReference type="ARBA" id="ARBA00009500"/>
    </source>
</evidence>
<dbReference type="InterPro" id="IPR000215">
    <property type="entry name" value="Serpin_fam"/>
</dbReference>
<reference evidence="6" key="1">
    <citation type="submission" date="2020-11" db="EMBL/GenBank/DDBJ databases">
        <authorList>
            <person name="Tran Van P."/>
        </authorList>
    </citation>
    <scope>NUCLEOTIDE SEQUENCE</scope>
</reference>
<evidence type="ECO:0000256" key="3">
    <source>
        <dbReference type="ARBA" id="ARBA00022900"/>
    </source>
</evidence>
<evidence type="ECO:0000313" key="6">
    <source>
        <dbReference type="EMBL" id="CAD7591358.1"/>
    </source>
</evidence>
<dbReference type="GO" id="GO:0004867">
    <property type="term" value="F:serine-type endopeptidase inhibitor activity"/>
    <property type="evidence" value="ECO:0007669"/>
    <property type="project" value="UniProtKB-KW"/>
</dbReference>
<dbReference type="InterPro" id="IPR042185">
    <property type="entry name" value="Serpin_sf_2"/>
</dbReference>
<keyword evidence="3" id="KW-0722">Serine protease inhibitor</keyword>
<dbReference type="InterPro" id="IPR023796">
    <property type="entry name" value="Serpin_dom"/>
</dbReference>
<keyword evidence="2" id="KW-0646">Protease inhibitor</keyword>
<comment type="similarity">
    <text evidence="1 4">Belongs to the serpin family.</text>
</comment>
<dbReference type="PANTHER" id="PTHR11461">
    <property type="entry name" value="SERINE PROTEASE INHIBITOR, SERPIN"/>
    <property type="match status" value="1"/>
</dbReference>
<dbReference type="EMBL" id="OE840589">
    <property type="protein sequence ID" value="CAD7591358.1"/>
    <property type="molecule type" value="Genomic_DNA"/>
</dbReference>
<accession>A0A7R9PKG2</accession>
<name>A0A7R9PKG2_TIMGE</name>
<dbReference type="SMART" id="SM00093">
    <property type="entry name" value="SERPIN"/>
    <property type="match status" value="1"/>
</dbReference>
<organism evidence="6">
    <name type="scientific">Timema genevievae</name>
    <name type="common">Walking stick</name>
    <dbReference type="NCBI Taxonomy" id="629358"/>
    <lineage>
        <taxon>Eukaryota</taxon>
        <taxon>Metazoa</taxon>
        <taxon>Ecdysozoa</taxon>
        <taxon>Arthropoda</taxon>
        <taxon>Hexapoda</taxon>
        <taxon>Insecta</taxon>
        <taxon>Pterygota</taxon>
        <taxon>Neoptera</taxon>
        <taxon>Polyneoptera</taxon>
        <taxon>Phasmatodea</taxon>
        <taxon>Timematodea</taxon>
        <taxon>Timematoidea</taxon>
        <taxon>Timematidae</taxon>
        <taxon>Timema</taxon>
    </lineage>
</organism>
<dbReference type="AlphaFoldDB" id="A0A7R9PKG2"/>
<proteinExistence type="inferred from homology"/>
<dbReference type="GO" id="GO:0005615">
    <property type="term" value="C:extracellular space"/>
    <property type="evidence" value="ECO:0007669"/>
    <property type="project" value="InterPro"/>
</dbReference>
<dbReference type="CDD" id="cd19590">
    <property type="entry name" value="serpin_thermopin-like"/>
    <property type="match status" value="1"/>
</dbReference>
<dbReference type="InterPro" id="IPR042178">
    <property type="entry name" value="Serpin_sf_1"/>
</dbReference>
<dbReference type="SUPFAM" id="SSF56574">
    <property type="entry name" value="Serpins"/>
    <property type="match status" value="1"/>
</dbReference>
<sequence>MAFLFFATTASIKKTQVRKSRLLHGRDINIYSETDTLPVIGTTRIRTSGHRVLVLKGNLHAQGTRFESLRGVASGVSRAIIHSRGGSAQNNVCGGPRNNNSDEQVVIKAIADFNGASHRASRSGDLSSNLVLSPLSLEVALAMLSAGAGGKTQTQIQSALSLPQDQCQIRSGFNQLLAQLNKESAVTLKVFDAVYVDRRSSVQQSFITVAHQYYSAEVAQEDFRTNPSAAIVDINDWVAQATNGTITDIVGPDTVTSDTRLVLVNAIYFKGAWKVPFNPSLTTRDRFYSDNTTFTKVLTMHTIGHFLYSDNKALQSHILALNYQGENVKLVIVLPYQRDGLDNFETLLNTIDQLQLGNLKDTYVDVSLPKFKITMTQELTPLLKQLGVTDAFSSAANFSGISNSTDLKIGSVVQKAYIKVDENGTEAAAATAVAISTRLAVVTTLEAVQFNADHPFAFVLLHSPTNTVFFIGRVVQPLANAPVVLSQTTEDGEIEVRISVG</sequence>
<evidence type="ECO:0000259" key="5">
    <source>
        <dbReference type="SMART" id="SM00093"/>
    </source>
</evidence>
<dbReference type="InterPro" id="IPR036186">
    <property type="entry name" value="Serpin_sf"/>
</dbReference>
<gene>
    <name evidence="6" type="ORF">TGEB3V08_LOCUS4559</name>
</gene>
<feature type="domain" description="Serpin" evidence="5">
    <location>
        <begin position="113"/>
        <end position="477"/>
    </location>
</feature>